<feature type="domain" description="Ubiquitin fusion degradation protein UFD1 N-terminal subdomain 2" evidence="6">
    <location>
        <begin position="124"/>
        <end position="199"/>
    </location>
</feature>
<evidence type="ECO:0000259" key="5">
    <source>
        <dbReference type="Pfam" id="PF03152"/>
    </source>
</evidence>
<dbReference type="FunFam" id="3.10.330.10:FF:000002">
    <property type="entry name" value="ubiquitin fusion degradation protein 1 homolog"/>
    <property type="match status" value="1"/>
</dbReference>
<gene>
    <name evidence="7" type="ORF">SPPG_07952</name>
</gene>
<dbReference type="Gene3D" id="3.10.330.10">
    <property type="match status" value="1"/>
</dbReference>
<dbReference type="OrthoDB" id="422728at2759"/>
<evidence type="ECO:0000256" key="3">
    <source>
        <dbReference type="ARBA" id="ARBA00074895"/>
    </source>
</evidence>
<dbReference type="OMA" id="VCMIETD"/>
<dbReference type="VEuPathDB" id="FungiDB:SPPG_07952"/>
<dbReference type="RefSeq" id="XP_016604784.1">
    <property type="nucleotide sequence ID" value="XM_016756103.1"/>
</dbReference>
<feature type="compositionally biased region" description="Low complexity" evidence="4">
    <location>
        <begin position="328"/>
        <end position="339"/>
    </location>
</feature>
<dbReference type="InterPro" id="IPR055418">
    <property type="entry name" value="UFD1_N2"/>
</dbReference>
<evidence type="ECO:0000313" key="7">
    <source>
        <dbReference type="EMBL" id="KNC96744.1"/>
    </source>
</evidence>
<sequence>MYDGYYDEAHQYMHGGMGGAGSFSETFRCYSVAMMPTRSERPELLYGGKIVMPQSALTKLSALHISWPMLFQLTNPAHERVTHSGVLEFTAEEGRVYVPQWMMQALLLEEGQFVQIKNVELPLGTFVKIQPQSVDFLDITDPKAVLEQALRNFSTLTEGDIITFKYNDKLFDILVMETKPAGKGISIVETDLEVDFAAPLGYQEPAPVARSTPTPSLIGSTTRIAEHTIAEEIGFVPFGGSGQRLSGKIPATSSLNTTSGANGPPIPAALRLPPGKLFFGYPVVPLKQKNTNAEPDAVSATTFTGQGQTLKAARRGGGTGSSGGGSASGSSGPSSSGPK</sequence>
<proteinExistence type="inferred from homology"/>
<feature type="region of interest" description="Disordered" evidence="4">
    <location>
        <begin position="298"/>
        <end position="339"/>
    </location>
</feature>
<keyword evidence="2" id="KW-0833">Ubl conjugation pathway</keyword>
<feature type="compositionally biased region" description="Gly residues" evidence="4">
    <location>
        <begin position="315"/>
        <end position="327"/>
    </location>
</feature>
<feature type="compositionally biased region" description="Polar residues" evidence="4">
    <location>
        <begin position="298"/>
        <end position="309"/>
    </location>
</feature>
<dbReference type="Pfam" id="PF03152">
    <property type="entry name" value="UFD1_N1"/>
    <property type="match status" value="1"/>
</dbReference>
<evidence type="ECO:0000313" key="8">
    <source>
        <dbReference type="Proteomes" id="UP000053201"/>
    </source>
</evidence>
<dbReference type="InterPro" id="IPR042299">
    <property type="entry name" value="Ufd1-like_Nn"/>
</dbReference>
<dbReference type="GO" id="GO:0034098">
    <property type="term" value="C:VCP-NPL4-UFD1 AAA ATPase complex"/>
    <property type="evidence" value="ECO:0007669"/>
    <property type="project" value="TreeGrafter"/>
</dbReference>
<evidence type="ECO:0000256" key="2">
    <source>
        <dbReference type="ARBA" id="ARBA00022786"/>
    </source>
</evidence>
<dbReference type="InterPro" id="IPR055417">
    <property type="entry name" value="UFD1_N1"/>
</dbReference>
<dbReference type="PANTHER" id="PTHR12555">
    <property type="entry name" value="UBIQUITIN FUSION DEGRADATON PROTEIN 1"/>
    <property type="match status" value="1"/>
</dbReference>
<comment type="similarity">
    <text evidence="1">Belongs to the UFD1 family.</text>
</comment>
<keyword evidence="8" id="KW-1185">Reference proteome</keyword>
<evidence type="ECO:0000256" key="1">
    <source>
        <dbReference type="ARBA" id="ARBA00006043"/>
    </source>
</evidence>
<feature type="domain" description="Ubiquitin fusion degradation protein UFD1 N-terminal subdomain 1" evidence="5">
    <location>
        <begin position="23"/>
        <end position="122"/>
    </location>
</feature>
<dbReference type="GeneID" id="27691135"/>
<dbReference type="GO" id="GO:0031593">
    <property type="term" value="F:polyubiquitin modification-dependent protein binding"/>
    <property type="evidence" value="ECO:0007669"/>
    <property type="project" value="TreeGrafter"/>
</dbReference>
<organism evidence="7 8">
    <name type="scientific">Spizellomyces punctatus (strain DAOM BR117)</name>
    <dbReference type="NCBI Taxonomy" id="645134"/>
    <lineage>
        <taxon>Eukaryota</taxon>
        <taxon>Fungi</taxon>
        <taxon>Fungi incertae sedis</taxon>
        <taxon>Chytridiomycota</taxon>
        <taxon>Chytridiomycota incertae sedis</taxon>
        <taxon>Chytridiomycetes</taxon>
        <taxon>Spizellomycetales</taxon>
        <taxon>Spizellomycetaceae</taxon>
        <taxon>Spizellomyces</taxon>
    </lineage>
</organism>
<accession>A0A0L0H704</accession>
<dbReference type="GO" id="GO:0036503">
    <property type="term" value="P:ERAD pathway"/>
    <property type="evidence" value="ECO:0007669"/>
    <property type="project" value="TreeGrafter"/>
</dbReference>
<dbReference type="AlphaFoldDB" id="A0A0L0H704"/>
<dbReference type="InterPro" id="IPR004854">
    <property type="entry name" value="Ufd1-like"/>
</dbReference>
<dbReference type="STRING" id="645134.A0A0L0H704"/>
<dbReference type="PANTHER" id="PTHR12555:SF13">
    <property type="entry name" value="UBIQUITIN RECOGNITION FACTOR IN ER-ASSOCIATED DEGRADATION PROTEIN 1"/>
    <property type="match status" value="1"/>
</dbReference>
<dbReference type="Pfam" id="PF24842">
    <property type="entry name" value="UFD1_N2"/>
    <property type="match status" value="1"/>
</dbReference>
<dbReference type="InParanoid" id="A0A0L0H704"/>
<evidence type="ECO:0000256" key="4">
    <source>
        <dbReference type="SAM" id="MobiDB-lite"/>
    </source>
</evidence>
<name>A0A0L0H704_SPIPD</name>
<protein>
    <recommendedName>
        <fullName evidence="3">Ubiquitin fusion degradation protein 1</fullName>
    </recommendedName>
</protein>
<dbReference type="GO" id="GO:0006511">
    <property type="term" value="P:ubiquitin-dependent protein catabolic process"/>
    <property type="evidence" value="ECO:0007669"/>
    <property type="project" value="InterPro"/>
</dbReference>
<reference evidence="7 8" key="1">
    <citation type="submission" date="2009-08" db="EMBL/GenBank/DDBJ databases">
        <title>The Genome Sequence of Spizellomyces punctatus strain DAOM BR117.</title>
        <authorList>
            <consortium name="The Broad Institute Genome Sequencing Platform"/>
            <person name="Russ C."/>
            <person name="Cuomo C."/>
            <person name="Shea T."/>
            <person name="Young S.K."/>
            <person name="Zeng Q."/>
            <person name="Koehrsen M."/>
            <person name="Haas B."/>
            <person name="Borodovsky M."/>
            <person name="Guigo R."/>
            <person name="Alvarado L."/>
            <person name="Berlin A."/>
            <person name="Bochicchio J."/>
            <person name="Borenstein D."/>
            <person name="Chapman S."/>
            <person name="Chen Z."/>
            <person name="Engels R."/>
            <person name="Freedman E."/>
            <person name="Gellesch M."/>
            <person name="Goldberg J."/>
            <person name="Griggs A."/>
            <person name="Gujja S."/>
            <person name="Heiman D."/>
            <person name="Hepburn T."/>
            <person name="Howarth C."/>
            <person name="Jen D."/>
            <person name="Larson L."/>
            <person name="Lewis B."/>
            <person name="Mehta T."/>
            <person name="Park D."/>
            <person name="Pearson M."/>
            <person name="Roberts A."/>
            <person name="Saif S."/>
            <person name="Shenoy N."/>
            <person name="Sisk P."/>
            <person name="Stolte C."/>
            <person name="Sykes S."/>
            <person name="Thomson T."/>
            <person name="Walk T."/>
            <person name="White J."/>
            <person name="Yandava C."/>
            <person name="Burger G."/>
            <person name="Gray M.W."/>
            <person name="Holland P.W.H."/>
            <person name="King N."/>
            <person name="Lang F.B.F."/>
            <person name="Roger A.J."/>
            <person name="Ruiz-Trillo I."/>
            <person name="Lander E."/>
            <person name="Nusbaum C."/>
        </authorList>
    </citation>
    <scope>NUCLEOTIDE SEQUENCE [LARGE SCALE GENOMIC DNA]</scope>
    <source>
        <strain evidence="7 8">DAOM BR117</strain>
    </source>
</reference>
<dbReference type="FunCoup" id="A0A0L0H704">
    <property type="interactions" value="658"/>
</dbReference>
<dbReference type="Proteomes" id="UP000053201">
    <property type="component" value="Unassembled WGS sequence"/>
</dbReference>
<evidence type="ECO:0000259" key="6">
    <source>
        <dbReference type="Pfam" id="PF24842"/>
    </source>
</evidence>
<dbReference type="EMBL" id="KQ257467">
    <property type="protein sequence ID" value="KNC96744.1"/>
    <property type="molecule type" value="Genomic_DNA"/>
</dbReference>
<dbReference type="Gene3D" id="2.40.40.50">
    <property type="entry name" value="Ubiquitin fusion degradation protein UFD1, N-terminal domain"/>
    <property type="match status" value="1"/>
</dbReference>
<dbReference type="eggNOG" id="KOG1816">
    <property type="taxonomic scope" value="Eukaryota"/>
</dbReference>
<dbReference type="FunFam" id="2.40.40.50:FF:000001">
    <property type="entry name" value="Ubiquitin fusion degradation protein 1 homolog"/>
    <property type="match status" value="1"/>
</dbReference>